<dbReference type="PANTHER" id="PTHR15822:SF23">
    <property type="entry name" value="ENDONUCLEASE_EXONUCLEASE_PHOSPHATASE FAMILY PROTEIN"/>
    <property type="match status" value="1"/>
</dbReference>
<gene>
    <name evidence="3" type="ORF">H8R92_08595</name>
</gene>
<evidence type="ECO:0000256" key="1">
    <source>
        <dbReference type="ARBA" id="ARBA00022801"/>
    </source>
</evidence>
<dbReference type="SUPFAM" id="SSF56219">
    <property type="entry name" value="DNase I-like"/>
    <property type="match status" value="1"/>
</dbReference>
<keyword evidence="4" id="KW-1185">Reference proteome</keyword>
<evidence type="ECO:0000313" key="4">
    <source>
        <dbReference type="Proteomes" id="UP000662088"/>
    </source>
</evidence>
<sequence>MKLMTLNCHSWQEENQLDKIKILAERIKKEQYDVIALQEISQHIDGEYISENIKSDNYVQVLINELNNINEDSYKYVWDFSHIGYDVFEEGLAILSRHKIKSYDSFYVSQNQSENNYKSRKIVKATIEANGKEIDFFSCHLGWWNDKEDPFKKQVDTLLKHIDDNKLSFLMGDFNNNALLRNEGYDYIIAKGMIDTYIMAEEKDSGITVKGTIDGWRECSEDKRLDLILSNKKIEVKDSKVIFNGENYIVSDHFGVEININL</sequence>
<organism evidence="3 4">
    <name type="scientific">Clostridium lentum</name>
    <dbReference type="NCBI Taxonomy" id="2763037"/>
    <lineage>
        <taxon>Bacteria</taxon>
        <taxon>Bacillati</taxon>
        <taxon>Bacillota</taxon>
        <taxon>Clostridia</taxon>
        <taxon>Eubacteriales</taxon>
        <taxon>Clostridiaceae</taxon>
        <taxon>Clostridium</taxon>
    </lineage>
</organism>
<dbReference type="AlphaFoldDB" id="A0A8I0AEU7"/>
<keyword evidence="3" id="KW-0269">Exonuclease</keyword>
<dbReference type="InterPro" id="IPR051547">
    <property type="entry name" value="TDP2-like"/>
</dbReference>
<keyword evidence="3" id="KW-0255">Endonuclease</keyword>
<dbReference type="GO" id="GO:0004519">
    <property type="term" value="F:endonuclease activity"/>
    <property type="evidence" value="ECO:0007669"/>
    <property type="project" value="UniProtKB-KW"/>
</dbReference>
<name>A0A8I0AEU7_9CLOT</name>
<keyword evidence="1" id="KW-0378">Hydrolase</keyword>
<protein>
    <submittedName>
        <fullName evidence="3">Endonuclease/exonuclease/phosphatase family protein</fullName>
    </submittedName>
</protein>
<dbReference type="GO" id="GO:0004527">
    <property type="term" value="F:exonuclease activity"/>
    <property type="evidence" value="ECO:0007669"/>
    <property type="project" value="UniProtKB-KW"/>
</dbReference>
<dbReference type="InterPro" id="IPR036691">
    <property type="entry name" value="Endo/exonu/phosph_ase_sf"/>
</dbReference>
<dbReference type="CDD" id="cd09079">
    <property type="entry name" value="RgfB-like"/>
    <property type="match status" value="1"/>
</dbReference>
<feature type="domain" description="Endonuclease/exonuclease/phosphatase" evidence="2">
    <location>
        <begin position="19"/>
        <end position="253"/>
    </location>
</feature>
<proteinExistence type="predicted"/>
<reference evidence="3" key="1">
    <citation type="submission" date="2020-08" db="EMBL/GenBank/DDBJ databases">
        <title>Genome public.</title>
        <authorList>
            <person name="Liu C."/>
            <person name="Sun Q."/>
        </authorList>
    </citation>
    <scope>NUCLEOTIDE SEQUENCE</scope>
    <source>
        <strain evidence="3">NSJ-42</strain>
    </source>
</reference>
<comment type="caution">
    <text evidence="3">The sequence shown here is derived from an EMBL/GenBank/DDBJ whole genome shotgun (WGS) entry which is preliminary data.</text>
</comment>
<dbReference type="RefSeq" id="WP_022211179.1">
    <property type="nucleotide sequence ID" value="NZ_JACOOQ010000013.1"/>
</dbReference>
<dbReference type="InterPro" id="IPR005135">
    <property type="entry name" value="Endo/exonuclease/phosphatase"/>
</dbReference>
<evidence type="ECO:0000313" key="3">
    <source>
        <dbReference type="EMBL" id="MBC5640475.1"/>
    </source>
</evidence>
<dbReference type="Pfam" id="PF03372">
    <property type="entry name" value="Exo_endo_phos"/>
    <property type="match status" value="1"/>
</dbReference>
<keyword evidence="3" id="KW-0540">Nuclease</keyword>
<accession>A0A8I0AEU7</accession>
<dbReference type="EMBL" id="JACOOQ010000013">
    <property type="protein sequence ID" value="MBC5640475.1"/>
    <property type="molecule type" value="Genomic_DNA"/>
</dbReference>
<dbReference type="Gene3D" id="3.60.10.10">
    <property type="entry name" value="Endonuclease/exonuclease/phosphatase"/>
    <property type="match status" value="1"/>
</dbReference>
<evidence type="ECO:0000259" key="2">
    <source>
        <dbReference type="Pfam" id="PF03372"/>
    </source>
</evidence>
<dbReference type="PANTHER" id="PTHR15822">
    <property type="entry name" value="TRAF AND TNF RECEPTOR-ASSOCIATED PROTEIN"/>
    <property type="match status" value="1"/>
</dbReference>
<dbReference type="Proteomes" id="UP000662088">
    <property type="component" value="Unassembled WGS sequence"/>
</dbReference>